<feature type="domain" description="Transglycosylase SLT" evidence="2">
    <location>
        <begin position="82"/>
        <end position="147"/>
    </location>
</feature>
<feature type="compositionally biased region" description="Low complexity" evidence="1">
    <location>
        <begin position="62"/>
        <end position="73"/>
    </location>
</feature>
<gene>
    <name evidence="3" type="ORF">JGS22_019450</name>
</gene>
<dbReference type="InterPro" id="IPR023346">
    <property type="entry name" value="Lysozyme-like_dom_sf"/>
</dbReference>
<proteinExistence type="predicted"/>
<sequence>MSVRSGLDRLSGLAESRLSSCSTGRRVVVAGAATIGAATLALSGLSGHAHAQPLAAQEPVDRSVVADAQQAARDATDSDRQYECFSRIVEQESDWDHTAQDPESDAYGLLQADPENGLADAGSDWRTNPATQVQWAVQWLDERYGSTCAAWDVRKQNDRP</sequence>
<dbReference type="InterPro" id="IPR008258">
    <property type="entry name" value="Transglycosylase_SLT_dom_1"/>
</dbReference>
<comment type="caution">
    <text evidence="3">The sequence shown here is derived from an EMBL/GenBank/DDBJ whole genome shotgun (WGS) entry which is preliminary data.</text>
</comment>
<evidence type="ECO:0000256" key="1">
    <source>
        <dbReference type="SAM" id="MobiDB-lite"/>
    </source>
</evidence>
<dbReference type="Proteomes" id="UP000694501">
    <property type="component" value="Unassembled WGS sequence"/>
</dbReference>
<protein>
    <submittedName>
        <fullName evidence="3">Transglycosylase SLT domain-containing protein</fullName>
    </submittedName>
</protein>
<evidence type="ECO:0000313" key="3">
    <source>
        <dbReference type="EMBL" id="MBU7599741.1"/>
    </source>
</evidence>
<keyword evidence="4" id="KW-1185">Reference proteome</keyword>
<reference evidence="3" key="1">
    <citation type="submission" date="2021-06" db="EMBL/GenBank/DDBJ databases">
        <title>Sequencing of actinobacteria type strains.</title>
        <authorList>
            <person name="Nguyen G.-S."/>
            <person name="Wentzel A."/>
        </authorList>
    </citation>
    <scope>NUCLEOTIDE SEQUENCE</scope>
    <source>
        <strain evidence="3">P38-E01</strain>
    </source>
</reference>
<dbReference type="SUPFAM" id="SSF53955">
    <property type="entry name" value="Lysozyme-like"/>
    <property type="match status" value="1"/>
</dbReference>
<dbReference type="Gene3D" id="1.10.530.10">
    <property type="match status" value="1"/>
</dbReference>
<organism evidence="3 4">
    <name type="scientific">Streptomyces tardus</name>
    <dbReference type="NCBI Taxonomy" id="2780544"/>
    <lineage>
        <taxon>Bacteria</taxon>
        <taxon>Bacillati</taxon>
        <taxon>Actinomycetota</taxon>
        <taxon>Actinomycetes</taxon>
        <taxon>Kitasatosporales</taxon>
        <taxon>Streptomycetaceae</taxon>
        <taxon>Streptomyces</taxon>
    </lineage>
</organism>
<evidence type="ECO:0000313" key="4">
    <source>
        <dbReference type="Proteomes" id="UP000694501"/>
    </source>
</evidence>
<dbReference type="Pfam" id="PF01464">
    <property type="entry name" value="SLT"/>
    <property type="match status" value="1"/>
</dbReference>
<feature type="region of interest" description="Disordered" evidence="1">
    <location>
        <begin position="56"/>
        <end position="78"/>
    </location>
</feature>
<dbReference type="AlphaFoldDB" id="A0A949JGN5"/>
<accession>A0A949JGN5</accession>
<dbReference type="EMBL" id="JAELVF020000001">
    <property type="protein sequence ID" value="MBU7599741.1"/>
    <property type="molecule type" value="Genomic_DNA"/>
</dbReference>
<dbReference type="RefSeq" id="WP_211041489.1">
    <property type="nucleotide sequence ID" value="NZ_JAELVF020000001.1"/>
</dbReference>
<evidence type="ECO:0000259" key="2">
    <source>
        <dbReference type="Pfam" id="PF01464"/>
    </source>
</evidence>
<name>A0A949JGN5_9ACTN</name>